<keyword evidence="1 3" id="KW-0328">Glycosyltransferase</keyword>
<comment type="similarity">
    <text evidence="3">Belongs to the PNP/MTAP phosphorylase family. MTAP subfamily.</text>
</comment>
<keyword evidence="2 3" id="KW-0808">Transferase</keyword>
<protein>
    <recommendedName>
        <fullName evidence="3">Purine nucleoside phosphorylase</fullName>
        <shortName evidence="3">PNP</shortName>
        <ecNumber evidence="3">2.4.2.1</ecNumber>
    </recommendedName>
</protein>
<comment type="pathway">
    <text evidence="3">Purine metabolism; purine nucleoside salvage.</text>
</comment>
<dbReference type="Gene3D" id="3.40.50.1580">
    <property type="entry name" value="Nucleoside phosphorylase domain"/>
    <property type="match status" value="1"/>
</dbReference>
<sequence length="251" mass="27720">MVKIAIIGGSGLEKSSLIQSVSTKETETKWGTPSSPITEGILNGVPVAFLSRHGYDHSIPPTQVNNRANIAALKEIGCTHILSSTAVGSLREEIHPGHLVIPDQFIDFTKHRICTYHETFSDGIKHLSIADPFNESLRQDLIHVCEKLKFEHHKQATVVTIEGPRFSTRAESQMFRILGADIINMSIAPEAILAAELGIPYATIAMSTDYDAWRENIAPVSWEEIKEVMKANTQKVQQVFAEIVSLIASHQ</sequence>
<feature type="binding site" evidence="3">
    <location>
        <begin position="209"/>
        <end position="211"/>
    </location>
    <ligand>
        <name>substrate</name>
    </ligand>
</feature>
<feature type="binding site" evidence="3">
    <location>
        <begin position="52"/>
        <end position="53"/>
    </location>
    <ligand>
        <name>phosphate</name>
        <dbReference type="ChEBI" id="CHEBI:43474"/>
    </ligand>
</feature>
<dbReference type="NCBIfam" id="NF006599">
    <property type="entry name" value="PRK09136.1"/>
    <property type="match status" value="1"/>
</dbReference>
<comment type="subunit">
    <text evidence="3">Homohexamer. Dimer of a homotrimer.</text>
</comment>
<dbReference type="EC" id="2.4.2.1" evidence="3"/>
<evidence type="ECO:0000256" key="1">
    <source>
        <dbReference type="ARBA" id="ARBA00022676"/>
    </source>
</evidence>
<dbReference type="PANTHER" id="PTHR42679:SF2">
    <property type="entry name" value="S-METHYL-5'-THIOADENOSINE PHOSPHORYLASE"/>
    <property type="match status" value="1"/>
</dbReference>
<name>A0ABY5Y2P7_9BACT</name>
<comment type="function">
    <text evidence="3">Purine nucleoside phosphorylase involved in purine salvage.</text>
</comment>
<dbReference type="EMBL" id="CP065938">
    <property type="protein sequence ID" value="UWX06453.1"/>
    <property type="molecule type" value="Genomic_DNA"/>
</dbReference>
<evidence type="ECO:0000313" key="5">
    <source>
        <dbReference type="EMBL" id="UWX06453.1"/>
    </source>
</evidence>
<dbReference type="InterPro" id="IPR000845">
    <property type="entry name" value="Nucleoside_phosphorylase_d"/>
</dbReference>
<feature type="site" description="Important for substrate specificity" evidence="3">
    <location>
        <position position="222"/>
    </location>
</feature>
<dbReference type="InterPro" id="IPR010044">
    <property type="entry name" value="MTAP"/>
</dbReference>
<feature type="binding site" evidence="3">
    <location>
        <position position="186"/>
    </location>
    <ligand>
        <name>phosphate</name>
        <dbReference type="ChEBI" id="CHEBI:43474"/>
    </ligand>
</feature>
<feature type="binding site" evidence="3">
    <location>
        <begin position="85"/>
        <end position="86"/>
    </location>
    <ligand>
        <name>phosphate</name>
        <dbReference type="ChEBI" id="CHEBI:43474"/>
    </ligand>
</feature>
<proteinExistence type="inferred from homology"/>
<dbReference type="Pfam" id="PF01048">
    <property type="entry name" value="PNP_UDP_1"/>
    <property type="match status" value="1"/>
</dbReference>
<evidence type="ECO:0000256" key="3">
    <source>
        <dbReference type="HAMAP-Rule" id="MF_01963"/>
    </source>
</evidence>
<feature type="binding site" evidence="3">
    <location>
        <position position="10"/>
    </location>
    <ligand>
        <name>phosphate</name>
        <dbReference type="ChEBI" id="CHEBI:43474"/>
    </ligand>
</feature>
<evidence type="ECO:0000256" key="2">
    <source>
        <dbReference type="ARBA" id="ARBA00022679"/>
    </source>
</evidence>
<dbReference type="InterPro" id="IPR035994">
    <property type="entry name" value="Nucleoside_phosphorylase_sf"/>
</dbReference>
<dbReference type="PROSITE" id="PS01240">
    <property type="entry name" value="PNP_MTAP_2"/>
    <property type="match status" value="1"/>
</dbReference>
<reference evidence="5" key="1">
    <citation type="submission" date="2020-12" db="EMBL/GenBank/DDBJ databases">
        <title>Taurinivorans muris gen. nov., sp. nov., fundamental and realized metabolic niche of a ubiquitous sulfidogenic bacterium in the murine intestine.</title>
        <authorList>
            <person name="Ye H."/>
            <person name="Hanson B.T."/>
            <person name="Loy A."/>
        </authorList>
    </citation>
    <scope>NUCLEOTIDE SEQUENCE</scope>
    <source>
        <strain evidence="5">LT0009</strain>
    </source>
</reference>
<comment type="catalytic activity">
    <reaction evidence="3">
        <text>a purine D-ribonucleoside + phosphate = a purine nucleobase + alpha-D-ribose 1-phosphate</text>
        <dbReference type="Rhea" id="RHEA:19805"/>
        <dbReference type="ChEBI" id="CHEBI:26386"/>
        <dbReference type="ChEBI" id="CHEBI:43474"/>
        <dbReference type="ChEBI" id="CHEBI:57720"/>
        <dbReference type="ChEBI" id="CHEBI:142355"/>
        <dbReference type="EC" id="2.4.2.1"/>
    </reaction>
</comment>
<dbReference type="Proteomes" id="UP001058120">
    <property type="component" value="Chromosome"/>
</dbReference>
<dbReference type="HAMAP" id="MF_01963">
    <property type="entry name" value="MTAP"/>
    <property type="match status" value="1"/>
</dbReference>
<feature type="site" description="Important for substrate specificity" evidence="3">
    <location>
        <position position="167"/>
    </location>
</feature>
<dbReference type="SUPFAM" id="SSF53167">
    <property type="entry name" value="Purine and uridine phosphorylases"/>
    <property type="match status" value="1"/>
</dbReference>
<organism evidence="5 6">
    <name type="scientific">Taurinivorans muris</name>
    <dbReference type="NCBI Taxonomy" id="2787751"/>
    <lineage>
        <taxon>Bacteria</taxon>
        <taxon>Pseudomonadati</taxon>
        <taxon>Thermodesulfobacteriota</taxon>
        <taxon>Desulfovibrionia</taxon>
        <taxon>Desulfovibrionales</taxon>
        <taxon>Desulfovibrionaceae</taxon>
        <taxon>Taurinivorans</taxon>
    </lineage>
</organism>
<keyword evidence="3" id="KW-0660">Purine salvage</keyword>
<dbReference type="NCBIfam" id="TIGR01694">
    <property type="entry name" value="MTAP"/>
    <property type="match status" value="1"/>
</dbReference>
<feature type="domain" description="Nucleoside phosphorylase" evidence="4">
    <location>
        <begin position="3"/>
        <end position="244"/>
    </location>
</feature>
<evidence type="ECO:0000313" key="6">
    <source>
        <dbReference type="Proteomes" id="UP001058120"/>
    </source>
</evidence>
<dbReference type="GO" id="GO:0017061">
    <property type="term" value="F:S-methyl-5-thioadenosine phosphorylase activity"/>
    <property type="evidence" value="ECO:0007669"/>
    <property type="project" value="UniProtKB-EC"/>
</dbReference>
<feature type="binding site" evidence="3">
    <location>
        <position position="185"/>
    </location>
    <ligand>
        <name>substrate</name>
    </ligand>
</feature>
<dbReference type="InterPro" id="IPR018099">
    <property type="entry name" value="Purine_phosphorylase-2_CS"/>
</dbReference>
<accession>A0ABY5Y2P7</accession>
<dbReference type="CDD" id="cd09010">
    <property type="entry name" value="MTAP_SsMTAPII_like_MTIP"/>
    <property type="match status" value="1"/>
</dbReference>
<dbReference type="RefSeq" id="WP_334316061.1">
    <property type="nucleotide sequence ID" value="NZ_CP065938.1"/>
</dbReference>
<comment type="miscellaneous">
    <text evidence="3">Although this enzyme belongs to the family of MTA phosphorylases based on sequence homology, it lacks several conserved amino acids in the substrate binding pocket that confer specificity towards MTA.</text>
</comment>
<dbReference type="PANTHER" id="PTHR42679">
    <property type="entry name" value="S-METHYL-5'-THIOADENOSINE PHOSPHORYLASE"/>
    <property type="match status" value="1"/>
</dbReference>
<evidence type="ECO:0000259" key="4">
    <source>
        <dbReference type="Pfam" id="PF01048"/>
    </source>
</evidence>
<gene>
    <name evidence="5" type="primary">mtnP</name>
    <name evidence="5" type="ORF">JBF11_03835</name>
</gene>
<keyword evidence="6" id="KW-1185">Reference proteome</keyword>